<dbReference type="PANTHER" id="PTHR43285:SF2">
    <property type="entry name" value="ANTHRANILATE PHOSPHORIBOSYLTRANSFERASE"/>
    <property type="match status" value="1"/>
</dbReference>
<dbReference type="SUPFAM" id="SSF47648">
    <property type="entry name" value="Nucleoside phosphorylase/phosphoribosyltransferase N-terminal domain"/>
    <property type="match status" value="1"/>
</dbReference>
<keyword evidence="5" id="KW-0479">Metal-binding</keyword>
<dbReference type="GO" id="GO:0004048">
    <property type="term" value="F:anthranilate phosphoribosyltransferase activity"/>
    <property type="evidence" value="ECO:0007669"/>
    <property type="project" value="UniProtKB-EC"/>
</dbReference>
<evidence type="ECO:0000256" key="2">
    <source>
        <dbReference type="ARBA" id="ARBA00022679"/>
    </source>
</evidence>
<comment type="subunit">
    <text evidence="5">Homodimer.</text>
</comment>
<keyword evidence="5" id="KW-0460">Magnesium</keyword>
<feature type="binding site" evidence="5">
    <location>
        <begin position="90"/>
        <end position="93"/>
    </location>
    <ligand>
        <name>5-phospho-alpha-D-ribose 1-diphosphate</name>
        <dbReference type="ChEBI" id="CHEBI:58017"/>
    </ligand>
</feature>
<feature type="binding site" evidence="5">
    <location>
        <position position="166"/>
    </location>
    <ligand>
        <name>anthranilate</name>
        <dbReference type="ChEBI" id="CHEBI:16567"/>
        <label>2</label>
    </ligand>
</feature>
<evidence type="ECO:0000256" key="4">
    <source>
        <dbReference type="ARBA" id="ARBA00023141"/>
    </source>
</evidence>
<dbReference type="SUPFAM" id="SSF52418">
    <property type="entry name" value="Nucleoside phosphorylase/phosphoribosyltransferase catalytic domain"/>
    <property type="match status" value="1"/>
</dbReference>
<feature type="binding site" evidence="5">
    <location>
        <position position="88"/>
    </location>
    <ligand>
        <name>5-phospho-alpha-D-ribose 1-diphosphate</name>
        <dbReference type="ChEBI" id="CHEBI:58017"/>
    </ligand>
</feature>
<feature type="binding site" evidence="5">
    <location>
        <position position="80"/>
    </location>
    <ligand>
        <name>anthranilate</name>
        <dbReference type="ChEBI" id="CHEBI:16567"/>
        <label>1</label>
    </ligand>
</feature>
<comment type="caution">
    <text evidence="5">Lacks conserved residue(s) required for the propagation of feature annotation.</text>
</comment>
<evidence type="ECO:0000313" key="9">
    <source>
        <dbReference type="Proteomes" id="UP001595752"/>
    </source>
</evidence>
<keyword evidence="1 5" id="KW-0328">Glycosyltransferase</keyword>
<dbReference type="RefSeq" id="WP_377912443.1">
    <property type="nucleotide sequence ID" value="NZ_JBHRZT010000020.1"/>
</dbReference>
<keyword evidence="9" id="KW-1185">Reference proteome</keyword>
<dbReference type="InterPro" id="IPR000312">
    <property type="entry name" value="Glycosyl_Trfase_fam3"/>
</dbReference>
<dbReference type="Proteomes" id="UP001595752">
    <property type="component" value="Unassembled WGS sequence"/>
</dbReference>
<dbReference type="Gene3D" id="3.40.1030.10">
    <property type="entry name" value="Nucleoside phosphorylase/phosphoribosyltransferase catalytic domain"/>
    <property type="match status" value="1"/>
</dbReference>
<dbReference type="InterPro" id="IPR035902">
    <property type="entry name" value="Nuc_phospho_transferase"/>
</dbReference>
<feature type="binding site" evidence="5">
    <location>
        <begin position="108"/>
        <end position="116"/>
    </location>
    <ligand>
        <name>5-phospho-alpha-D-ribose 1-diphosphate</name>
        <dbReference type="ChEBI" id="CHEBI:58017"/>
    </ligand>
</feature>
<keyword evidence="5" id="KW-0028">Amino-acid biosynthesis</keyword>
<evidence type="ECO:0000256" key="5">
    <source>
        <dbReference type="HAMAP-Rule" id="MF_00211"/>
    </source>
</evidence>
<feature type="binding site" evidence="5">
    <location>
        <position position="226"/>
    </location>
    <ligand>
        <name>Mg(2+)</name>
        <dbReference type="ChEBI" id="CHEBI:18420"/>
        <label>1</label>
    </ligand>
</feature>
<dbReference type="NCBIfam" id="TIGR01245">
    <property type="entry name" value="trpD"/>
    <property type="match status" value="1"/>
</dbReference>
<keyword evidence="3 5" id="KW-0822">Tryptophan biosynthesis</keyword>
<dbReference type="Gene3D" id="1.20.970.10">
    <property type="entry name" value="Transferase, Pyrimidine Nucleoside Phosphorylase, Chain C"/>
    <property type="match status" value="1"/>
</dbReference>
<comment type="function">
    <text evidence="5">Catalyzes the transfer of the phosphoribosyl group of 5-phosphorylribose-1-pyrophosphate (PRPP) to anthranilate to yield N-(5'-phosphoribosyl)-anthranilate (PRA).</text>
</comment>
<sequence length="340" mass="36831">MFQDLLKKCVKGETLTAYEAEKLMDEIMEGETTPVQIASLLTLLTYRGETVEEITGFVRGMRKKMIPINVNTDDVVDTCGTGGDGASTFNISTASAIVASSLGVKITKHGNRAVSSKSGSADVLERLGIPIQATEEQAIRSLEQTGMTFLFAPMYHPAMKHAAQPRKELGFRTVFNALGPLANPARCKRQVIGVYSLPLAKKLAETLVKLEARHVMLVVGRDGLDEISATAETDVVEVKNGKISQYVIKPEDFNLRRGDMAHMVVQNAEESAEMIIDVLQNKGNKSATNAVLLNAAAALYVAGKADSLLQGVHLARYSLDSGTAYRQLLALRNDEVVQHA</sequence>
<dbReference type="HAMAP" id="MF_00211">
    <property type="entry name" value="TrpD"/>
    <property type="match status" value="1"/>
</dbReference>
<evidence type="ECO:0000259" key="6">
    <source>
        <dbReference type="Pfam" id="PF00591"/>
    </source>
</evidence>
<comment type="similarity">
    <text evidence="5">Belongs to the anthranilate phosphoribosyltransferase family.</text>
</comment>
<accession>A0ABV8AXL9</accession>
<dbReference type="InterPro" id="IPR005940">
    <property type="entry name" value="Anthranilate_Pribosyl_Tfrase"/>
</dbReference>
<feature type="binding site" evidence="5">
    <location>
        <position position="225"/>
    </location>
    <ligand>
        <name>Mg(2+)</name>
        <dbReference type="ChEBI" id="CHEBI:18420"/>
        <label>2</label>
    </ligand>
</feature>
<feature type="binding site" evidence="5">
    <location>
        <position position="226"/>
    </location>
    <ligand>
        <name>Mg(2+)</name>
        <dbReference type="ChEBI" id="CHEBI:18420"/>
        <label>2</label>
    </ligand>
</feature>
<protein>
    <recommendedName>
        <fullName evidence="5">Anthranilate phosphoribosyltransferase</fullName>
        <ecNumber evidence="5">2.4.2.18</ecNumber>
    </recommendedName>
</protein>
<feature type="binding site" evidence="5">
    <location>
        <position position="80"/>
    </location>
    <ligand>
        <name>5-phospho-alpha-D-ribose 1-diphosphate</name>
        <dbReference type="ChEBI" id="CHEBI:58017"/>
    </ligand>
</feature>
<feature type="domain" description="Glycosyl transferase family 3 N-terminal" evidence="7">
    <location>
        <begin position="3"/>
        <end position="64"/>
    </location>
</feature>
<evidence type="ECO:0000256" key="1">
    <source>
        <dbReference type="ARBA" id="ARBA00022676"/>
    </source>
</evidence>
<dbReference type="EC" id="2.4.2.18" evidence="5"/>
<dbReference type="Pfam" id="PF02885">
    <property type="entry name" value="Glycos_trans_3N"/>
    <property type="match status" value="1"/>
</dbReference>
<comment type="cofactor">
    <cofactor evidence="5">
        <name>Mg(2+)</name>
        <dbReference type="ChEBI" id="CHEBI:18420"/>
    </cofactor>
    <text evidence="5">Binds 2 magnesium ions per monomer.</text>
</comment>
<dbReference type="EMBL" id="JBHRZT010000020">
    <property type="protein sequence ID" value="MFC3882718.1"/>
    <property type="molecule type" value="Genomic_DNA"/>
</dbReference>
<feature type="domain" description="Glycosyl transferase family 3" evidence="6">
    <location>
        <begin position="73"/>
        <end position="325"/>
    </location>
</feature>
<comment type="pathway">
    <text evidence="5">Amino-acid biosynthesis; L-tryptophan biosynthesis; L-tryptophan from chorismate: step 2/5.</text>
</comment>
<keyword evidence="4 5" id="KW-0057">Aromatic amino acid biosynthesis</keyword>
<dbReference type="InterPro" id="IPR017459">
    <property type="entry name" value="Glycosyl_Trfase_fam3_N_dom"/>
</dbReference>
<dbReference type="PANTHER" id="PTHR43285">
    <property type="entry name" value="ANTHRANILATE PHOSPHORIBOSYLTRANSFERASE"/>
    <property type="match status" value="1"/>
</dbReference>
<feature type="binding site" evidence="5">
    <location>
        <begin position="83"/>
        <end position="84"/>
    </location>
    <ligand>
        <name>5-phospho-alpha-D-ribose 1-diphosphate</name>
        <dbReference type="ChEBI" id="CHEBI:58017"/>
    </ligand>
</feature>
<organism evidence="8 9">
    <name type="scientific">Bacillus songklensis</name>
    <dbReference type="NCBI Taxonomy" id="1069116"/>
    <lineage>
        <taxon>Bacteria</taxon>
        <taxon>Bacillati</taxon>
        <taxon>Bacillota</taxon>
        <taxon>Bacilli</taxon>
        <taxon>Bacillales</taxon>
        <taxon>Bacillaceae</taxon>
        <taxon>Bacillus</taxon>
    </lineage>
</organism>
<dbReference type="Pfam" id="PF00591">
    <property type="entry name" value="Glycos_transf_3"/>
    <property type="match status" value="1"/>
</dbReference>
<feature type="binding site" evidence="5">
    <location>
        <position position="120"/>
    </location>
    <ligand>
        <name>5-phospho-alpha-D-ribose 1-diphosphate</name>
        <dbReference type="ChEBI" id="CHEBI:58017"/>
    </ligand>
</feature>
<evidence type="ECO:0000313" key="8">
    <source>
        <dbReference type="EMBL" id="MFC3882718.1"/>
    </source>
</evidence>
<proteinExistence type="inferred from homology"/>
<dbReference type="InterPro" id="IPR036320">
    <property type="entry name" value="Glycosyl_Trfase_fam3_N_dom_sf"/>
</dbReference>
<keyword evidence="2 5" id="KW-0808">Transferase</keyword>
<feature type="binding site" evidence="5">
    <location>
        <position position="111"/>
    </location>
    <ligand>
        <name>anthranilate</name>
        <dbReference type="ChEBI" id="CHEBI:16567"/>
        <label>1</label>
    </ligand>
</feature>
<evidence type="ECO:0000259" key="7">
    <source>
        <dbReference type="Pfam" id="PF02885"/>
    </source>
</evidence>
<feature type="binding site" evidence="5">
    <location>
        <position position="92"/>
    </location>
    <ligand>
        <name>Mg(2+)</name>
        <dbReference type="ChEBI" id="CHEBI:18420"/>
        <label>1</label>
    </ligand>
</feature>
<gene>
    <name evidence="5 8" type="primary">trpD</name>
    <name evidence="8" type="ORF">ACFOU2_04085</name>
</gene>
<evidence type="ECO:0000256" key="3">
    <source>
        <dbReference type="ARBA" id="ARBA00022822"/>
    </source>
</evidence>
<reference evidence="9" key="1">
    <citation type="journal article" date="2019" name="Int. J. Syst. Evol. Microbiol.">
        <title>The Global Catalogue of Microorganisms (GCM) 10K type strain sequencing project: providing services to taxonomists for standard genome sequencing and annotation.</title>
        <authorList>
            <consortium name="The Broad Institute Genomics Platform"/>
            <consortium name="The Broad Institute Genome Sequencing Center for Infectious Disease"/>
            <person name="Wu L."/>
            <person name="Ma J."/>
        </authorList>
    </citation>
    <scope>NUCLEOTIDE SEQUENCE [LARGE SCALE GENOMIC DNA]</scope>
    <source>
        <strain evidence="9">CCUG 61889</strain>
    </source>
</reference>
<name>A0ABV8AXL9_9BACI</name>
<comment type="caution">
    <text evidence="8">The sequence shown here is derived from an EMBL/GenBank/DDBJ whole genome shotgun (WGS) entry which is preliminary data.</text>
</comment>
<comment type="catalytic activity">
    <reaction evidence="5">
        <text>N-(5-phospho-beta-D-ribosyl)anthranilate + diphosphate = 5-phospho-alpha-D-ribose 1-diphosphate + anthranilate</text>
        <dbReference type="Rhea" id="RHEA:11768"/>
        <dbReference type="ChEBI" id="CHEBI:16567"/>
        <dbReference type="ChEBI" id="CHEBI:18277"/>
        <dbReference type="ChEBI" id="CHEBI:33019"/>
        <dbReference type="ChEBI" id="CHEBI:58017"/>
        <dbReference type="EC" id="2.4.2.18"/>
    </reaction>
</comment>